<proteinExistence type="predicted"/>
<name>A0AAE0CPQ6_9ROSI</name>
<dbReference type="GO" id="GO:0003676">
    <property type="term" value="F:nucleic acid binding"/>
    <property type="evidence" value="ECO:0007669"/>
    <property type="project" value="InterPro"/>
</dbReference>
<dbReference type="CDD" id="cd06222">
    <property type="entry name" value="RNase_H_like"/>
    <property type="match status" value="1"/>
</dbReference>
<comment type="caution">
    <text evidence="2">The sequence shown here is derived from an EMBL/GenBank/DDBJ whole genome shotgun (WGS) entry which is preliminary data.</text>
</comment>
<evidence type="ECO:0000313" key="2">
    <source>
        <dbReference type="EMBL" id="KAK2658363.1"/>
    </source>
</evidence>
<dbReference type="InterPro" id="IPR036397">
    <property type="entry name" value="RNaseH_sf"/>
</dbReference>
<dbReference type="PANTHER" id="PTHR47074:SF11">
    <property type="entry name" value="REVERSE TRANSCRIPTASE-LIKE PROTEIN"/>
    <property type="match status" value="1"/>
</dbReference>
<dbReference type="EMBL" id="JANJYI010000002">
    <property type="protein sequence ID" value="KAK2658363.1"/>
    <property type="molecule type" value="Genomic_DNA"/>
</dbReference>
<accession>A0AAE0CPQ6</accession>
<dbReference type="InterPro" id="IPR052929">
    <property type="entry name" value="RNase_H-like_EbsB-rel"/>
</dbReference>
<organism evidence="2 3">
    <name type="scientific">Dipteronia dyeriana</name>
    <dbReference type="NCBI Taxonomy" id="168575"/>
    <lineage>
        <taxon>Eukaryota</taxon>
        <taxon>Viridiplantae</taxon>
        <taxon>Streptophyta</taxon>
        <taxon>Embryophyta</taxon>
        <taxon>Tracheophyta</taxon>
        <taxon>Spermatophyta</taxon>
        <taxon>Magnoliopsida</taxon>
        <taxon>eudicotyledons</taxon>
        <taxon>Gunneridae</taxon>
        <taxon>Pentapetalae</taxon>
        <taxon>rosids</taxon>
        <taxon>malvids</taxon>
        <taxon>Sapindales</taxon>
        <taxon>Sapindaceae</taxon>
        <taxon>Hippocastanoideae</taxon>
        <taxon>Acereae</taxon>
        <taxon>Dipteronia</taxon>
    </lineage>
</organism>
<gene>
    <name evidence="2" type="ORF">Ddye_004896</name>
</gene>
<keyword evidence="3" id="KW-1185">Reference proteome</keyword>
<dbReference type="InterPro" id="IPR012337">
    <property type="entry name" value="RNaseH-like_sf"/>
</dbReference>
<dbReference type="Pfam" id="PF13456">
    <property type="entry name" value="RVT_3"/>
    <property type="match status" value="1"/>
</dbReference>
<dbReference type="Gene3D" id="3.30.420.10">
    <property type="entry name" value="Ribonuclease H-like superfamily/Ribonuclease H"/>
    <property type="match status" value="1"/>
</dbReference>
<dbReference type="PANTHER" id="PTHR47074">
    <property type="entry name" value="BNAC02G40300D PROTEIN"/>
    <property type="match status" value="1"/>
</dbReference>
<protein>
    <recommendedName>
        <fullName evidence="1">RNase H type-1 domain-containing protein</fullName>
    </recommendedName>
</protein>
<evidence type="ECO:0000313" key="3">
    <source>
        <dbReference type="Proteomes" id="UP001280121"/>
    </source>
</evidence>
<dbReference type="InterPro" id="IPR002156">
    <property type="entry name" value="RNaseH_domain"/>
</dbReference>
<feature type="domain" description="RNase H type-1" evidence="1">
    <location>
        <begin position="104"/>
        <end position="160"/>
    </location>
</feature>
<sequence>MSGGWNHQLVRDSFLPMDAELILVLPLISSSDRDSLVWHFDRFGCYSVRSGYWVGLNLGSLLPSSSGSSVFGILNDNLLDQQWIVRARPIVAWDSPAFGFFKVNVDASVSSSKGMSGVGVIIRDHAGLVVASSVAILTGVNSSLLAEAWAILKGLLLARDS</sequence>
<dbReference type="AlphaFoldDB" id="A0AAE0CPQ6"/>
<dbReference type="GO" id="GO:0004523">
    <property type="term" value="F:RNA-DNA hybrid ribonuclease activity"/>
    <property type="evidence" value="ECO:0007669"/>
    <property type="project" value="InterPro"/>
</dbReference>
<dbReference type="Proteomes" id="UP001280121">
    <property type="component" value="Unassembled WGS sequence"/>
</dbReference>
<dbReference type="SUPFAM" id="SSF53098">
    <property type="entry name" value="Ribonuclease H-like"/>
    <property type="match status" value="1"/>
</dbReference>
<evidence type="ECO:0000259" key="1">
    <source>
        <dbReference type="Pfam" id="PF13456"/>
    </source>
</evidence>
<dbReference type="InterPro" id="IPR044730">
    <property type="entry name" value="RNase_H-like_dom_plant"/>
</dbReference>
<reference evidence="2" key="1">
    <citation type="journal article" date="2023" name="Plant J.">
        <title>Genome sequences and population genomics provide insights into the demographic history, inbreeding, and mutation load of two 'living fossil' tree species of Dipteronia.</title>
        <authorList>
            <person name="Feng Y."/>
            <person name="Comes H.P."/>
            <person name="Chen J."/>
            <person name="Zhu S."/>
            <person name="Lu R."/>
            <person name="Zhang X."/>
            <person name="Li P."/>
            <person name="Qiu J."/>
            <person name="Olsen K.M."/>
            <person name="Qiu Y."/>
        </authorList>
    </citation>
    <scope>NUCLEOTIDE SEQUENCE</scope>
    <source>
        <strain evidence="2">KIB01</strain>
    </source>
</reference>